<organism evidence="1 2">
    <name type="scientific">Rhodococcus sacchari</name>
    <dbReference type="NCBI Taxonomy" id="2962047"/>
    <lineage>
        <taxon>Bacteria</taxon>
        <taxon>Bacillati</taxon>
        <taxon>Actinomycetota</taxon>
        <taxon>Actinomycetes</taxon>
        <taxon>Mycobacteriales</taxon>
        <taxon>Nocardiaceae</taxon>
        <taxon>Rhodococcus</taxon>
    </lineage>
</organism>
<dbReference type="EMBL" id="CP107551">
    <property type="protein sequence ID" value="UYP20164.1"/>
    <property type="molecule type" value="Genomic_DNA"/>
</dbReference>
<keyword evidence="2" id="KW-1185">Reference proteome</keyword>
<reference evidence="1" key="1">
    <citation type="submission" date="2022-10" db="EMBL/GenBank/DDBJ databases">
        <title>Rhodococcus ferula Z13 complete genome.</title>
        <authorList>
            <person name="Long X."/>
            <person name="Zang M."/>
        </authorList>
    </citation>
    <scope>NUCLEOTIDE SEQUENCE</scope>
    <source>
        <strain evidence="1">Z13</strain>
    </source>
</reference>
<dbReference type="Proteomes" id="UP001156484">
    <property type="component" value="Chromosome"/>
</dbReference>
<gene>
    <name evidence="1" type="ORF">OED52_06375</name>
</gene>
<evidence type="ECO:0000313" key="2">
    <source>
        <dbReference type="Proteomes" id="UP001156484"/>
    </source>
</evidence>
<evidence type="ECO:0000313" key="1">
    <source>
        <dbReference type="EMBL" id="UYP20164.1"/>
    </source>
</evidence>
<name>A0ACD4DJJ0_9NOCA</name>
<protein>
    <submittedName>
        <fullName evidence="1">Uncharacterized protein</fullName>
    </submittedName>
</protein>
<proteinExistence type="predicted"/>
<accession>A0ACD4DJJ0</accession>
<sequence>MATAGAVATAVIGMGGGVASAAPTSTTMHCSSQNPLFWAPPFTWTVTASSGESRPPGGELEPAILLSGGNELPAPPAGLFPSLGLDWYGTQVLVDWHNRTTGESGRSVSDQAAWQQKPGIPVNRTWTGTGTVDFTVTVQTGGGWWFVNTQNAVCQGTIDVVRR</sequence>